<keyword evidence="8" id="KW-0547">Nucleotide-binding</keyword>
<feature type="transmembrane region" description="Helical" evidence="14">
    <location>
        <begin position="156"/>
        <end position="177"/>
    </location>
</feature>
<dbReference type="InterPro" id="IPR004358">
    <property type="entry name" value="Sig_transdc_His_kin-like_C"/>
</dbReference>
<evidence type="ECO:0000313" key="18">
    <source>
        <dbReference type="Proteomes" id="UP000031861"/>
    </source>
</evidence>
<dbReference type="Pfam" id="PF00672">
    <property type="entry name" value="HAMP"/>
    <property type="match status" value="1"/>
</dbReference>
<dbReference type="SMART" id="SM00388">
    <property type="entry name" value="HisKA"/>
    <property type="match status" value="1"/>
</dbReference>
<evidence type="ECO:0000256" key="13">
    <source>
        <dbReference type="ARBA" id="ARBA00023136"/>
    </source>
</evidence>
<dbReference type="PRINTS" id="PR00344">
    <property type="entry name" value="BCTRLSENSOR"/>
</dbReference>
<dbReference type="PANTHER" id="PTHR43547:SF2">
    <property type="entry name" value="HYBRID SIGNAL TRANSDUCTION HISTIDINE KINASE C"/>
    <property type="match status" value="1"/>
</dbReference>
<evidence type="ECO:0000256" key="10">
    <source>
        <dbReference type="ARBA" id="ARBA00022840"/>
    </source>
</evidence>
<dbReference type="SUPFAM" id="SSF158472">
    <property type="entry name" value="HAMP domain-like"/>
    <property type="match status" value="1"/>
</dbReference>
<evidence type="ECO:0000256" key="3">
    <source>
        <dbReference type="ARBA" id="ARBA00012438"/>
    </source>
</evidence>
<dbReference type="Proteomes" id="UP000031861">
    <property type="component" value="Plasmid pBFI_2"/>
</dbReference>
<reference evidence="17 18" key="1">
    <citation type="journal article" date="2015" name="Genome Announc.">
        <title>Complete genome sequences for 35 biothreat assay-relevant bacillus species.</title>
        <authorList>
            <person name="Johnson S.L."/>
            <person name="Daligault H.E."/>
            <person name="Davenport K.W."/>
            <person name="Jaissle J."/>
            <person name="Frey K.G."/>
            <person name="Ladner J.T."/>
            <person name="Broomall S.M."/>
            <person name="Bishop-Lilly K.A."/>
            <person name="Bruce D.C."/>
            <person name="Gibbons H.S."/>
            <person name="Coyne S.R."/>
            <person name="Lo C.C."/>
            <person name="Meincke L."/>
            <person name="Munk A.C."/>
            <person name="Koroleva G.I."/>
            <person name="Rosenzweig C.N."/>
            <person name="Palacios G.F."/>
            <person name="Redden C.L."/>
            <person name="Minogue T.D."/>
            <person name="Chain P.S."/>
        </authorList>
    </citation>
    <scope>NUCLEOTIDE SEQUENCE [LARGE SCALE GENOMIC DNA]</scope>
    <source>
        <strain evidence="17 18">03BB108</strain>
    </source>
</reference>
<dbReference type="SUPFAM" id="SSF47384">
    <property type="entry name" value="Homodimeric domain of signal transducing histidine kinase"/>
    <property type="match status" value="1"/>
</dbReference>
<keyword evidence="9" id="KW-0418">Kinase</keyword>
<accession>A0AAN0SQ56</accession>
<evidence type="ECO:0000256" key="12">
    <source>
        <dbReference type="ARBA" id="ARBA00023012"/>
    </source>
</evidence>
<dbReference type="PANTHER" id="PTHR43547">
    <property type="entry name" value="TWO-COMPONENT HISTIDINE KINASE"/>
    <property type="match status" value="1"/>
</dbReference>
<evidence type="ECO:0000259" key="16">
    <source>
        <dbReference type="PROSITE" id="PS50885"/>
    </source>
</evidence>
<comment type="subcellular location">
    <subcellularLocation>
        <location evidence="2">Cell membrane</location>
        <topology evidence="2">Multi-pass membrane protein</topology>
    </subcellularLocation>
</comment>
<keyword evidence="17" id="KW-0614">Plasmid</keyword>
<evidence type="ECO:0000256" key="6">
    <source>
        <dbReference type="ARBA" id="ARBA00022679"/>
    </source>
</evidence>
<dbReference type="InterPro" id="IPR036890">
    <property type="entry name" value="HATPase_C_sf"/>
</dbReference>
<dbReference type="Gene3D" id="1.10.287.130">
    <property type="match status" value="1"/>
</dbReference>
<keyword evidence="10" id="KW-0067">ATP-binding</keyword>
<dbReference type="InterPro" id="IPR003660">
    <property type="entry name" value="HAMP_dom"/>
</dbReference>
<dbReference type="EC" id="2.7.13.3" evidence="3"/>
<keyword evidence="11 14" id="KW-1133">Transmembrane helix</keyword>
<dbReference type="InterPro" id="IPR005467">
    <property type="entry name" value="His_kinase_dom"/>
</dbReference>
<dbReference type="InterPro" id="IPR003594">
    <property type="entry name" value="HATPase_dom"/>
</dbReference>
<keyword evidence="6" id="KW-0808">Transferase</keyword>
<evidence type="ECO:0000256" key="7">
    <source>
        <dbReference type="ARBA" id="ARBA00022692"/>
    </source>
</evidence>
<organism evidence="17 18">
    <name type="scientific">Bacillus cereus 03BB108</name>
    <dbReference type="NCBI Taxonomy" id="451709"/>
    <lineage>
        <taxon>Bacteria</taxon>
        <taxon>Bacillati</taxon>
        <taxon>Bacillota</taxon>
        <taxon>Bacilli</taxon>
        <taxon>Bacillales</taxon>
        <taxon>Bacillaceae</taxon>
        <taxon>Bacillus</taxon>
        <taxon>Bacillus cereus group</taxon>
    </lineage>
</organism>
<dbReference type="SMART" id="SM00387">
    <property type="entry name" value="HATPase_c"/>
    <property type="match status" value="1"/>
</dbReference>
<dbReference type="AlphaFoldDB" id="A0AAN0SQ56"/>
<dbReference type="PROSITE" id="PS50109">
    <property type="entry name" value="HIS_KIN"/>
    <property type="match status" value="1"/>
</dbReference>
<evidence type="ECO:0000256" key="4">
    <source>
        <dbReference type="ARBA" id="ARBA00022475"/>
    </source>
</evidence>
<dbReference type="FunFam" id="1.10.287.130:FF:000001">
    <property type="entry name" value="Two-component sensor histidine kinase"/>
    <property type="match status" value="1"/>
</dbReference>
<comment type="catalytic activity">
    <reaction evidence="1">
        <text>ATP + protein L-histidine = ADP + protein N-phospho-L-histidine.</text>
        <dbReference type="EC" id="2.7.13.3"/>
    </reaction>
</comment>
<evidence type="ECO:0000259" key="15">
    <source>
        <dbReference type="PROSITE" id="PS50109"/>
    </source>
</evidence>
<dbReference type="RefSeq" id="WP_001996179.1">
    <property type="nucleotide sequence ID" value="NZ_CP009636.1"/>
</dbReference>
<dbReference type="Gene3D" id="3.30.565.10">
    <property type="entry name" value="Histidine kinase-like ATPase, C-terminal domain"/>
    <property type="match status" value="1"/>
</dbReference>
<evidence type="ECO:0000256" key="1">
    <source>
        <dbReference type="ARBA" id="ARBA00000085"/>
    </source>
</evidence>
<keyword evidence="5" id="KW-0597">Phosphoprotein</keyword>
<evidence type="ECO:0000313" key="17">
    <source>
        <dbReference type="EMBL" id="AJI08375.1"/>
    </source>
</evidence>
<dbReference type="GO" id="GO:0005886">
    <property type="term" value="C:plasma membrane"/>
    <property type="evidence" value="ECO:0007669"/>
    <property type="project" value="UniProtKB-SubCell"/>
</dbReference>
<evidence type="ECO:0000256" key="5">
    <source>
        <dbReference type="ARBA" id="ARBA00022553"/>
    </source>
</evidence>
<dbReference type="Gene3D" id="6.10.340.10">
    <property type="match status" value="1"/>
</dbReference>
<dbReference type="SMART" id="SM00304">
    <property type="entry name" value="HAMP"/>
    <property type="match status" value="1"/>
</dbReference>
<dbReference type="Pfam" id="PF02518">
    <property type="entry name" value="HATPase_c"/>
    <property type="match status" value="1"/>
</dbReference>
<sequence>MKKKISLYFMTVIVLMLVLFEGVFSIAIHHYYYNGILHYVESHARASTKFFSDYNSIYDIRLREYSGDIINSFQLKGTELQLLDRNGVVIQSSNGYKVHEKVKIPSLVLEGDVSHRIVSKKNDGKYLEVLSPFIHQGQTIGILKYSTNLKYVNQKIIDIISGTILIGIIISVIVLLVSKHLANIFIKPIQSIINASSKIAQGTLECEIREDYPGELGELARSLNHMVKKIDQTTHMKNEFIASISHELRTPLTGIKGWSETLGTVDSLTEKEIKQGMSIITQETDRLIHLVEELLDFSKLELDYPNLYKENILLQELINESIWQLGTKAEQREIKIVSELEEVEITGDRDRLKQVFLNLIDNAIKYSNIKGIITVTLLKKDQVLIRITDQGIGIAEEHLPYINESFYQVNTKSSGSGIGLAIVKKIVELHNGSIQIDSELGIGTTITIKLPTENKD</sequence>
<protein>
    <recommendedName>
        <fullName evidence="3">histidine kinase</fullName>
        <ecNumber evidence="3">2.7.13.3</ecNumber>
    </recommendedName>
</protein>
<keyword evidence="13 14" id="KW-0472">Membrane</keyword>
<dbReference type="GO" id="GO:0005524">
    <property type="term" value="F:ATP binding"/>
    <property type="evidence" value="ECO:0007669"/>
    <property type="project" value="UniProtKB-KW"/>
</dbReference>
<keyword evidence="4" id="KW-1003">Cell membrane</keyword>
<keyword evidence="12" id="KW-0902">Two-component regulatory system</keyword>
<dbReference type="Pfam" id="PF00512">
    <property type="entry name" value="HisKA"/>
    <property type="match status" value="1"/>
</dbReference>
<dbReference type="InterPro" id="IPR003661">
    <property type="entry name" value="HisK_dim/P_dom"/>
</dbReference>
<proteinExistence type="predicted"/>
<dbReference type="CDD" id="cd00082">
    <property type="entry name" value="HisKA"/>
    <property type="match status" value="1"/>
</dbReference>
<dbReference type="InterPro" id="IPR036097">
    <property type="entry name" value="HisK_dim/P_sf"/>
</dbReference>
<feature type="domain" description="HAMP" evidence="16">
    <location>
        <begin position="183"/>
        <end position="235"/>
    </location>
</feature>
<evidence type="ECO:0000256" key="8">
    <source>
        <dbReference type="ARBA" id="ARBA00022741"/>
    </source>
</evidence>
<feature type="transmembrane region" description="Helical" evidence="14">
    <location>
        <begin position="7"/>
        <end position="32"/>
    </location>
</feature>
<geneLocation type="plasmid" evidence="17 18">
    <name>pBFI_2</name>
</geneLocation>
<dbReference type="EMBL" id="CP009636">
    <property type="protein sequence ID" value="AJI08375.1"/>
    <property type="molecule type" value="Genomic_DNA"/>
</dbReference>
<evidence type="ECO:0000256" key="14">
    <source>
        <dbReference type="SAM" id="Phobius"/>
    </source>
</evidence>
<dbReference type="PROSITE" id="PS50885">
    <property type="entry name" value="HAMP"/>
    <property type="match status" value="1"/>
</dbReference>
<dbReference type="GO" id="GO:0000155">
    <property type="term" value="F:phosphorelay sensor kinase activity"/>
    <property type="evidence" value="ECO:0007669"/>
    <property type="project" value="InterPro"/>
</dbReference>
<evidence type="ECO:0000256" key="11">
    <source>
        <dbReference type="ARBA" id="ARBA00022989"/>
    </source>
</evidence>
<dbReference type="CDD" id="cd06225">
    <property type="entry name" value="HAMP"/>
    <property type="match status" value="1"/>
</dbReference>
<keyword evidence="7 14" id="KW-0812">Transmembrane</keyword>
<name>A0AAN0SQ56_BACCE</name>
<dbReference type="CDD" id="cd00075">
    <property type="entry name" value="HATPase"/>
    <property type="match status" value="1"/>
</dbReference>
<dbReference type="FunFam" id="3.30.565.10:FF:000006">
    <property type="entry name" value="Sensor histidine kinase WalK"/>
    <property type="match status" value="1"/>
</dbReference>
<dbReference type="SUPFAM" id="SSF55874">
    <property type="entry name" value="ATPase domain of HSP90 chaperone/DNA topoisomerase II/histidine kinase"/>
    <property type="match status" value="1"/>
</dbReference>
<evidence type="ECO:0000256" key="2">
    <source>
        <dbReference type="ARBA" id="ARBA00004651"/>
    </source>
</evidence>
<gene>
    <name evidence="17" type="ORF">AK40_5859</name>
</gene>
<feature type="domain" description="Histidine kinase" evidence="15">
    <location>
        <begin position="243"/>
        <end position="454"/>
    </location>
</feature>
<evidence type="ECO:0000256" key="9">
    <source>
        <dbReference type="ARBA" id="ARBA00022777"/>
    </source>
</evidence>